<evidence type="ECO:0000313" key="1">
    <source>
        <dbReference type="EMBL" id="JAH38106.1"/>
    </source>
</evidence>
<reference evidence="1" key="1">
    <citation type="submission" date="2014-11" db="EMBL/GenBank/DDBJ databases">
        <authorList>
            <person name="Amaro Gonzalez C."/>
        </authorList>
    </citation>
    <scope>NUCLEOTIDE SEQUENCE</scope>
</reference>
<reference evidence="1" key="2">
    <citation type="journal article" date="2015" name="Fish Shellfish Immunol.">
        <title>Early steps in the European eel (Anguilla anguilla)-Vibrio vulnificus interaction in the gills: Role of the RtxA13 toxin.</title>
        <authorList>
            <person name="Callol A."/>
            <person name="Pajuelo D."/>
            <person name="Ebbesson L."/>
            <person name="Teles M."/>
            <person name="MacKenzie S."/>
            <person name="Amaro C."/>
        </authorList>
    </citation>
    <scope>NUCLEOTIDE SEQUENCE</scope>
</reference>
<organism evidence="1">
    <name type="scientific">Anguilla anguilla</name>
    <name type="common">European freshwater eel</name>
    <name type="synonym">Muraena anguilla</name>
    <dbReference type="NCBI Taxonomy" id="7936"/>
    <lineage>
        <taxon>Eukaryota</taxon>
        <taxon>Metazoa</taxon>
        <taxon>Chordata</taxon>
        <taxon>Craniata</taxon>
        <taxon>Vertebrata</taxon>
        <taxon>Euteleostomi</taxon>
        <taxon>Actinopterygii</taxon>
        <taxon>Neopterygii</taxon>
        <taxon>Teleostei</taxon>
        <taxon>Anguilliformes</taxon>
        <taxon>Anguillidae</taxon>
        <taxon>Anguilla</taxon>
    </lineage>
</organism>
<protein>
    <submittedName>
        <fullName evidence="1">Uncharacterized protein</fullName>
    </submittedName>
</protein>
<dbReference type="EMBL" id="GBXM01070471">
    <property type="protein sequence ID" value="JAH38106.1"/>
    <property type="molecule type" value="Transcribed_RNA"/>
</dbReference>
<proteinExistence type="predicted"/>
<sequence>MYYTIATDHFNLQFSLSKNDCCDFRAQCTSGRL</sequence>
<name>A0A0E9S9Z9_ANGAN</name>
<accession>A0A0E9S9Z9</accession>
<dbReference type="AlphaFoldDB" id="A0A0E9S9Z9"/>